<dbReference type="EMBL" id="CP001104">
    <property type="protein sequence ID" value="ACR72489.1"/>
    <property type="molecule type" value="Genomic_DNA"/>
</dbReference>
<dbReference type="STRING" id="515620.EUBELI_01497"/>
<evidence type="ECO:0000313" key="1">
    <source>
        <dbReference type="EMBL" id="ACR72489.1"/>
    </source>
</evidence>
<accession>C4Z2B4</accession>
<reference evidence="1 2" key="1">
    <citation type="journal article" date="2009" name="Proc. Natl. Acad. Sci. U.S.A.">
        <title>Characterizing a model human gut microbiota composed of members of its two dominant bacterial phyla.</title>
        <authorList>
            <person name="Mahowald M.A."/>
            <person name="Rey F.E."/>
            <person name="Seedorf H."/>
            <person name="Turnbaugh P.J."/>
            <person name="Fulton R.S."/>
            <person name="Wollam A."/>
            <person name="Shah N."/>
            <person name="Wang C."/>
            <person name="Magrini V."/>
            <person name="Wilson R.K."/>
            <person name="Cantarel B.L."/>
            <person name="Coutinho P.M."/>
            <person name="Henrissat B."/>
            <person name="Crock L.W."/>
            <person name="Russell A."/>
            <person name="Verberkmoes N.C."/>
            <person name="Hettich R.L."/>
            <person name="Gordon J.I."/>
        </authorList>
    </citation>
    <scope>NUCLEOTIDE SEQUENCE [LARGE SCALE GENOMIC DNA]</scope>
    <source>
        <strain evidence="2">ATCC 27750 / DSM 3376 / VPI C15-48 / C15-B4</strain>
    </source>
</reference>
<dbReference type="Proteomes" id="UP000001476">
    <property type="component" value="Chromosome"/>
</dbReference>
<evidence type="ECO:0000313" key="2">
    <source>
        <dbReference type="Proteomes" id="UP000001476"/>
    </source>
</evidence>
<proteinExistence type="predicted"/>
<sequence>MRLFINLVVKDDRQVVAGTDPMPAGEGSICSVLCGSYAAMCLKVCAENLVQA</sequence>
<keyword evidence="2" id="KW-1185">Reference proteome</keyword>
<dbReference type="KEGG" id="eel:EUBELI_01497"/>
<protein>
    <submittedName>
        <fullName evidence="1">Uncharacterized protein</fullName>
    </submittedName>
</protein>
<dbReference type="AlphaFoldDB" id="C4Z2B4"/>
<gene>
    <name evidence="1" type="ordered locus">EUBELI_01497</name>
</gene>
<organism evidence="1 2">
    <name type="scientific">Lachnospira eligens (strain ATCC 27750 / DSM 3376 / VPI C15-48 / C15-B4)</name>
    <name type="common">Eubacterium eligens</name>
    <dbReference type="NCBI Taxonomy" id="515620"/>
    <lineage>
        <taxon>Bacteria</taxon>
        <taxon>Bacillati</taxon>
        <taxon>Bacillota</taxon>
        <taxon>Clostridia</taxon>
        <taxon>Lachnospirales</taxon>
        <taxon>Lachnospiraceae</taxon>
        <taxon>Lachnospira</taxon>
    </lineage>
</organism>
<dbReference type="HOGENOM" id="CLU_3079953_0_0_9"/>
<name>C4Z2B4_LACE2</name>